<dbReference type="RefSeq" id="WP_379542278.1">
    <property type="nucleotide sequence ID" value="NZ_JBHSFT010000008.1"/>
</dbReference>
<accession>A0ABV9JVG9</accession>
<dbReference type="EMBL" id="JBHSFT010000008">
    <property type="protein sequence ID" value="MFC4661752.1"/>
    <property type="molecule type" value="Genomic_DNA"/>
</dbReference>
<comment type="caution">
    <text evidence="1">The sequence shown here is derived from an EMBL/GenBank/DDBJ whole genome shotgun (WGS) entry which is preliminary data.</text>
</comment>
<gene>
    <name evidence="1" type="ORF">ACFO3P_05920</name>
</gene>
<name>A0ABV9JVG9_9BACI</name>
<evidence type="ECO:0000313" key="1">
    <source>
        <dbReference type="EMBL" id="MFC4661752.1"/>
    </source>
</evidence>
<keyword evidence="2" id="KW-1185">Reference proteome</keyword>
<sequence length="210" mass="24385">MIDTDFDAAIEAGLNLVPYVGGSLASLYSNHKNNKRFERIEDFYQNLKKQMVELDQTIIDRINSSQQDPELLASLIEKQHEVIETEYINYKKQFLQSYFINNLIMETTYETFDKKVMYLDALKNLNLSELEILILLFQQNKPQQISGIEFKENSNKDRYTIVGHVNRLRNYGFIELYTGNVTIGGNVDNIHDSIISISDFGKEFVSFCLL</sequence>
<organism evidence="1 2">
    <name type="scientific">Oceanobacillus aidingensis</name>
    <dbReference type="NCBI Taxonomy" id="645964"/>
    <lineage>
        <taxon>Bacteria</taxon>
        <taxon>Bacillati</taxon>
        <taxon>Bacillota</taxon>
        <taxon>Bacilli</taxon>
        <taxon>Bacillales</taxon>
        <taxon>Bacillaceae</taxon>
        <taxon>Oceanobacillus</taxon>
    </lineage>
</organism>
<protein>
    <submittedName>
        <fullName evidence="1">Uncharacterized protein</fullName>
    </submittedName>
</protein>
<evidence type="ECO:0000313" key="2">
    <source>
        <dbReference type="Proteomes" id="UP001595988"/>
    </source>
</evidence>
<proteinExistence type="predicted"/>
<dbReference type="Proteomes" id="UP001595988">
    <property type="component" value="Unassembled WGS sequence"/>
</dbReference>
<reference evidence="2" key="1">
    <citation type="journal article" date="2019" name="Int. J. Syst. Evol. Microbiol.">
        <title>The Global Catalogue of Microorganisms (GCM) 10K type strain sequencing project: providing services to taxonomists for standard genome sequencing and annotation.</title>
        <authorList>
            <consortium name="The Broad Institute Genomics Platform"/>
            <consortium name="The Broad Institute Genome Sequencing Center for Infectious Disease"/>
            <person name="Wu L."/>
            <person name="Ma J."/>
        </authorList>
    </citation>
    <scope>NUCLEOTIDE SEQUENCE [LARGE SCALE GENOMIC DNA]</scope>
    <source>
        <strain evidence="2">CCUG 37257</strain>
    </source>
</reference>